<gene>
    <name evidence="2" type="ORF">AM629_21210</name>
</gene>
<dbReference type="Proteomes" id="UP000037727">
    <property type="component" value="Unassembled WGS sequence"/>
</dbReference>
<evidence type="ECO:0000313" key="3">
    <source>
        <dbReference type="Proteomes" id="UP000037727"/>
    </source>
</evidence>
<sequence length="79" mass="9406">MKLKNNIFRLFLFIMYFCSFLSLLIFTTRLIVALIFYFVDGNFYFYRDELWFSVKRGIATGVPLGIGAWFLARLKENKS</sequence>
<proteinExistence type="predicted"/>
<dbReference type="RefSeq" id="WP_054481767.1">
    <property type="nucleotide sequence ID" value="NZ_CAWMRL010000172.1"/>
</dbReference>
<name>A0ABR5K6B5_9GAMM</name>
<reference evidence="2 3" key="1">
    <citation type="submission" date="2015-09" db="EMBL/GenBank/DDBJ databases">
        <title>Draft genome sequence and assembly of Photorhabdus sp. VMG, a bacterial symbiont associated with Heterorhabditis zealandica.</title>
        <authorList>
            <person name="Naidoo S."/>
            <person name="Featherston J."/>
            <person name="Mothupi B."/>
            <person name="Gray V.M."/>
        </authorList>
    </citation>
    <scope>NUCLEOTIDE SEQUENCE [LARGE SCALE GENOMIC DNA]</scope>
    <source>
        <strain evidence="2 3">VMG</strain>
    </source>
</reference>
<feature type="transmembrane region" description="Helical" evidence="1">
    <location>
        <begin position="50"/>
        <end position="72"/>
    </location>
</feature>
<accession>A0ABR5K6B5</accession>
<feature type="transmembrane region" description="Helical" evidence="1">
    <location>
        <begin position="12"/>
        <end position="38"/>
    </location>
</feature>
<organism evidence="2 3">
    <name type="scientific">Photorhabdus heterorhabditis</name>
    <dbReference type="NCBI Taxonomy" id="880156"/>
    <lineage>
        <taxon>Bacteria</taxon>
        <taxon>Pseudomonadati</taxon>
        <taxon>Pseudomonadota</taxon>
        <taxon>Gammaproteobacteria</taxon>
        <taxon>Enterobacterales</taxon>
        <taxon>Morganellaceae</taxon>
        <taxon>Photorhabdus</taxon>
    </lineage>
</organism>
<dbReference type="EMBL" id="LJCS01000172">
    <property type="protein sequence ID" value="KOY60113.1"/>
    <property type="molecule type" value="Genomic_DNA"/>
</dbReference>
<evidence type="ECO:0000313" key="2">
    <source>
        <dbReference type="EMBL" id="KOY60113.1"/>
    </source>
</evidence>
<comment type="caution">
    <text evidence="2">The sequence shown here is derived from an EMBL/GenBank/DDBJ whole genome shotgun (WGS) entry which is preliminary data.</text>
</comment>
<protein>
    <recommendedName>
        <fullName evidence="4">Immunity protein</fullName>
    </recommendedName>
</protein>
<keyword evidence="1" id="KW-0812">Transmembrane</keyword>
<evidence type="ECO:0008006" key="4">
    <source>
        <dbReference type="Google" id="ProtNLM"/>
    </source>
</evidence>
<keyword evidence="1" id="KW-0472">Membrane</keyword>
<keyword evidence="1" id="KW-1133">Transmembrane helix</keyword>
<evidence type="ECO:0000256" key="1">
    <source>
        <dbReference type="SAM" id="Phobius"/>
    </source>
</evidence>
<keyword evidence="3" id="KW-1185">Reference proteome</keyword>